<gene>
    <name evidence="1" type="ORF">HETIRDRAFT_410937</name>
</gene>
<evidence type="ECO:0000313" key="1">
    <source>
        <dbReference type="EMBL" id="ETW79155.1"/>
    </source>
</evidence>
<dbReference type="RefSeq" id="XP_009549415.1">
    <property type="nucleotide sequence ID" value="XM_009551120.1"/>
</dbReference>
<proteinExistence type="predicted"/>
<dbReference type="AlphaFoldDB" id="W4K1D8"/>
<dbReference type="InParanoid" id="W4K1D8"/>
<dbReference type="EMBL" id="KI925461">
    <property type="protein sequence ID" value="ETW79155.1"/>
    <property type="molecule type" value="Genomic_DNA"/>
</dbReference>
<dbReference type="KEGG" id="hir:HETIRDRAFT_410937"/>
<evidence type="ECO:0000313" key="2">
    <source>
        <dbReference type="Proteomes" id="UP000030671"/>
    </source>
</evidence>
<dbReference type="HOGENOM" id="CLU_3111945_0_0_1"/>
<accession>W4K1D8</accession>
<dbReference type="Proteomes" id="UP000030671">
    <property type="component" value="Unassembled WGS sequence"/>
</dbReference>
<name>W4K1D8_HETIT</name>
<feature type="non-terminal residue" evidence="1">
    <location>
        <position position="51"/>
    </location>
</feature>
<reference evidence="1 2" key="1">
    <citation type="journal article" date="2012" name="New Phytol.">
        <title>Insight into trade-off between wood decay and parasitism from the genome of a fungal forest pathogen.</title>
        <authorList>
            <person name="Olson A."/>
            <person name="Aerts A."/>
            <person name="Asiegbu F."/>
            <person name="Belbahri L."/>
            <person name="Bouzid O."/>
            <person name="Broberg A."/>
            <person name="Canback B."/>
            <person name="Coutinho P.M."/>
            <person name="Cullen D."/>
            <person name="Dalman K."/>
            <person name="Deflorio G."/>
            <person name="van Diepen L.T."/>
            <person name="Dunand C."/>
            <person name="Duplessis S."/>
            <person name="Durling M."/>
            <person name="Gonthier P."/>
            <person name="Grimwood J."/>
            <person name="Fossdal C.G."/>
            <person name="Hansson D."/>
            <person name="Henrissat B."/>
            <person name="Hietala A."/>
            <person name="Himmelstrand K."/>
            <person name="Hoffmeister D."/>
            <person name="Hogberg N."/>
            <person name="James T.Y."/>
            <person name="Karlsson M."/>
            <person name="Kohler A."/>
            <person name="Kues U."/>
            <person name="Lee Y.H."/>
            <person name="Lin Y.C."/>
            <person name="Lind M."/>
            <person name="Lindquist E."/>
            <person name="Lombard V."/>
            <person name="Lucas S."/>
            <person name="Lunden K."/>
            <person name="Morin E."/>
            <person name="Murat C."/>
            <person name="Park J."/>
            <person name="Raffaello T."/>
            <person name="Rouze P."/>
            <person name="Salamov A."/>
            <person name="Schmutz J."/>
            <person name="Solheim H."/>
            <person name="Stahlberg J."/>
            <person name="Velez H."/>
            <person name="de Vries R.P."/>
            <person name="Wiebenga A."/>
            <person name="Woodward S."/>
            <person name="Yakovlev I."/>
            <person name="Garbelotto M."/>
            <person name="Martin F."/>
            <person name="Grigoriev I.V."/>
            <person name="Stenlid J."/>
        </authorList>
    </citation>
    <scope>NUCLEOTIDE SEQUENCE [LARGE SCALE GENOMIC DNA]</scope>
    <source>
        <strain evidence="1 2">TC 32-1</strain>
    </source>
</reference>
<dbReference type="GeneID" id="20672909"/>
<organism evidence="1 2">
    <name type="scientific">Heterobasidion irregulare (strain TC 32-1)</name>
    <dbReference type="NCBI Taxonomy" id="747525"/>
    <lineage>
        <taxon>Eukaryota</taxon>
        <taxon>Fungi</taxon>
        <taxon>Dikarya</taxon>
        <taxon>Basidiomycota</taxon>
        <taxon>Agaricomycotina</taxon>
        <taxon>Agaricomycetes</taxon>
        <taxon>Russulales</taxon>
        <taxon>Bondarzewiaceae</taxon>
        <taxon>Heterobasidion</taxon>
        <taxon>Heterobasidion annosum species complex</taxon>
    </lineage>
</organism>
<keyword evidence="2" id="KW-1185">Reference proteome</keyword>
<sequence length="51" mass="5769">MFAVNTTLKIYSAQHFQTLARGHVSGLTTRYAEGKKSECGKLFERTSHRLP</sequence>
<protein>
    <submittedName>
        <fullName evidence="1">Uncharacterized protein</fullName>
    </submittedName>
</protein>